<evidence type="ECO:0000256" key="15">
    <source>
        <dbReference type="RuleBase" id="RU368018"/>
    </source>
</evidence>
<dbReference type="InterPro" id="IPR014857">
    <property type="entry name" value="Nse1_RING_C4HC3-type"/>
</dbReference>
<dbReference type="GO" id="GO:0005634">
    <property type="term" value="C:nucleus"/>
    <property type="evidence" value="ECO:0007669"/>
    <property type="project" value="UniProtKB-SubCell"/>
</dbReference>
<comment type="subunit">
    <text evidence="15">Component of the Smc5-Smc6 complex.</text>
</comment>
<dbReference type="InterPro" id="IPR027353">
    <property type="entry name" value="NET_dom"/>
</dbReference>
<comment type="subcellular location">
    <subcellularLocation>
        <location evidence="2 15">Nucleus</location>
    </subcellularLocation>
</comment>
<dbReference type="PANTHER" id="PTHR20973:SF0">
    <property type="entry name" value="NON-STRUCTURAL MAINTENANCE OF CHROMOSOMES ELEMENT 1 HOMOLOG"/>
    <property type="match status" value="1"/>
</dbReference>
<evidence type="ECO:0000256" key="11">
    <source>
        <dbReference type="ARBA" id="ARBA00022833"/>
    </source>
</evidence>
<evidence type="ECO:0000256" key="7">
    <source>
        <dbReference type="ARBA" id="ARBA00022723"/>
    </source>
</evidence>
<dbReference type="Pfam" id="PF07574">
    <property type="entry name" value="SMC_Nse1"/>
    <property type="match status" value="1"/>
</dbReference>
<dbReference type="PROSITE" id="PS51525">
    <property type="entry name" value="NET"/>
    <property type="match status" value="1"/>
</dbReference>
<dbReference type="Pfam" id="PF08746">
    <property type="entry name" value="zf-RING-like"/>
    <property type="match status" value="1"/>
</dbReference>
<dbReference type="STRING" id="79200.A0A164T9F4"/>
<evidence type="ECO:0000256" key="1">
    <source>
        <dbReference type="ARBA" id="ARBA00000900"/>
    </source>
</evidence>
<keyword evidence="6 15" id="KW-0808">Transferase</keyword>
<dbReference type="InterPro" id="IPR011513">
    <property type="entry name" value="Nse1"/>
</dbReference>
<accession>A0A164T9F4</accession>
<evidence type="ECO:0000313" key="18">
    <source>
        <dbReference type="EMBL" id="KZM87234.1"/>
    </source>
</evidence>
<dbReference type="Gene3D" id="1.10.10.10">
    <property type="entry name" value="Winged helix-like DNA-binding domain superfamily/Winged helix DNA-binding domain"/>
    <property type="match status" value="1"/>
</dbReference>
<evidence type="ECO:0000256" key="9">
    <source>
        <dbReference type="ARBA" id="ARBA00022771"/>
    </source>
</evidence>
<dbReference type="Gramene" id="KZM87234">
    <property type="protein sequence ID" value="KZM87234"/>
    <property type="gene ID" value="DCAR_024368"/>
</dbReference>
<keyword evidence="7 15" id="KW-0479">Metal-binding</keyword>
<gene>
    <name evidence="18" type="ORF">DCAR_024368</name>
</gene>
<dbReference type="Gene3D" id="1.20.1270.220">
    <property type="match status" value="1"/>
</dbReference>
<comment type="similarity">
    <text evidence="3 15">Belongs to the NSE1 family.</text>
</comment>
<evidence type="ECO:0000259" key="17">
    <source>
        <dbReference type="PROSITE" id="PS51525"/>
    </source>
</evidence>
<evidence type="ECO:0000256" key="12">
    <source>
        <dbReference type="ARBA" id="ARBA00023172"/>
    </source>
</evidence>
<dbReference type="GO" id="GO:0008270">
    <property type="term" value="F:zinc ion binding"/>
    <property type="evidence" value="ECO:0007669"/>
    <property type="project" value="UniProtKB-KW"/>
</dbReference>
<dbReference type="GO" id="GO:0030915">
    <property type="term" value="C:Smc5-Smc6 complex"/>
    <property type="evidence" value="ECO:0007669"/>
    <property type="project" value="UniProtKB-UniRule"/>
</dbReference>
<keyword evidence="8 15" id="KW-0227">DNA damage</keyword>
<evidence type="ECO:0000256" key="8">
    <source>
        <dbReference type="ARBA" id="ARBA00022763"/>
    </source>
</evidence>
<comment type="catalytic activity">
    <reaction evidence="1 15">
        <text>S-ubiquitinyl-[E2 ubiquitin-conjugating enzyme]-L-cysteine + [acceptor protein]-L-lysine = [E2 ubiquitin-conjugating enzyme]-L-cysteine + N(6)-ubiquitinyl-[acceptor protein]-L-lysine.</text>
        <dbReference type="EC" id="2.3.2.27"/>
    </reaction>
</comment>
<dbReference type="Pfam" id="PF17035">
    <property type="entry name" value="BET"/>
    <property type="match status" value="1"/>
</dbReference>
<evidence type="ECO:0000256" key="5">
    <source>
        <dbReference type="ARBA" id="ARBA00019422"/>
    </source>
</evidence>
<dbReference type="InterPro" id="IPR013083">
    <property type="entry name" value="Znf_RING/FYVE/PHD"/>
</dbReference>
<organism evidence="18">
    <name type="scientific">Daucus carota subsp. sativus</name>
    <name type="common">Carrot</name>
    <dbReference type="NCBI Taxonomy" id="79200"/>
    <lineage>
        <taxon>Eukaryota</taxon>
        <taxon>Viridiplantae</taxon>
        <taxon>Streptophyta</taxon>
        <taxon>Embryophyta</taxon>
        <taxon>Tracheophyta</taxon>
        <taxon>Spermatophyta</taxon>
        <taxon>Magnoliopsida</taxon>
        <taxon>eudicotyledons</taxon>
        <taxon>Gunneridae</taxon>
        <taxon>Pentapetalae</taxon>
        <taxon>asterids</taxon>
        <taxon>campanulids</taxon>
        <taxon>Apiales</taxon>
        <taxon>Apiaceae</taxon>
        <taxon>Apioideae</taxon>
        <taxon>Scandiceae</taxon>
        <taxon>Daucinae</taxon>
        <taxon>Daucus</taxon>
        <taxon>Daucus sect. Daucus</taxon>
    </lineage>
</organism>
<sequence>MSSLSWRHHTLIQSLLSRGPLKESEFRSIFTKITANRSDNDRLFHDYLKKINSCLAYVQFELRAFRNQYDGTVYYGVVNNVADEQSKLGTKYTVPQIAFYKGIIEAIIQDDTAKGSITNIDALNTRLENQVPNGGGPESQGVSSQVPAAFRNFSLSQKERTLDELVRDKWLCATSDGRIGLGVRSFLDLRSWFRSNDVPACDVCNEAGVKADPCSNGSCSVRIHNYCLTRKFSQRKAERICPGCGTQWDYTVPKSEFVVHEEELQNGNSQNEPPPEPPRRKKQRRGRTEDDTSGSGPSQTCTVKSETRTTRRSSRLVGASQRHVLQDLAEEHLYEILQIVAKRNPKLTTPDGDGEIELDVSALDSESMWDLHDFVRNLKPKQDNKVT</sequence>
<dbReference type="PANTHER" id="PTHR20973">
    <property type="entry name" value="NON-SMC ELEMENT 1-RELATED"/>
    <property type="match status" value="1"/>
</dbReference>
<feature type="domain" description="NET" evidence="17">
    <location>
        <begin position="303"/>
        <end position="386"/>
    </location>
</feature>
<evidence type="ECO:0000256" key="14">
    <source>
        <dbReference type="ARBA" id="ARBA00023242"/>
    </source>
</evidence>
<reference evidence="18" key="1">
    <citation type="journal article" date="2016" name="Nat. Genet.">
        <title>A high-quality carrot genome assembly provides new insights into carotenoid accumulation and asterid genome evolution.</title>
        <authorList>
            <person name="Iorizzo M."/>
            <person name="Ellison S."/>
            <person name="Senalik D."/>
            <person name="Zeng P."/>
            <person name="Satapoomin P."/>
            <person name="Huang J."/>
            <person name="Bowman M."/>
            <person name="Iovene M."/>
            <person name="Sanseverino W."/>
            <person name="Cavagnaro P."/>
            <person name="Yildiz M."/>
            <person name="Macko-Podgorni A."/>
            <person name="Moranska E."/>
            <person name="Grzebelus E."/>
            <person name="Grzebelus D."/>
            <person name="Ashrafi H."/>
            <person name="Zheng Z."/>
            <person name="Cheng S."/>
            <person name="Spooner D."/>
            <person name="Van Deynze A."/>
            <person name="Simon P."/>
        </authorList>
    </citation>
    <scope>NUCLEOTIDE SEQUENCE [LARGE SCALE GENOMIC DNA]</scope>
    <source>
        <tissue evidence="18">Leaf</tissue>
    </source>
</reference>
<evidence type="ECO:0000256" key="2">
    <source>
        <dbReference type="ARBA" id="ARBA00004123"/>
    </source>
</evidence>
<evidence type="ECO:0000256" key="6">
    <source>
        <dbReference type="ARBA" id="ARBA00022679"/>
    </source>
</evidence>
<name>A0A164T9F4_DAUCS</name>
<dbReference type="EMBL" id="LNRQ01000007">
    <property type="protein sequence ID" value="KZM87234.1"/>
    <property type="molecule type" value="Genomic_DNA"/>
</dbReference>
<dbReference type="InterPro" id="IPR038336">
    <property type="entry name" value="NET_sf"/>
</dbReference>
<evidence type="ECO:0000256" key="3">
    <source>
        <dbReference type="ARBA" id="ARBA00010258"/>
    </source>
</evidence>
<keyword evidence="11 15" id="KW-0862">Zinc</keyword>
<feature type="region of interest" description="Disordered" evidence="16">
    <location>
        <begin position="262"/>
        <end position="315"/>
    </location>
</feature>
<keyword evidence="14 15" id="KW-0539">Nucleus</keyword>
<dbReference type="GO" id="GO:0061630">
    <property type="term" value="F:ubiquitin protein ligase activity"/>
    <property type="evidence" value="ECO:0007669"/>
    <property type="project" value="UniProtKB-EC"/>
</dbReference>
<feature type="compositionally biased region" description="Polar residues" evidence="16">
    <location>
        <begin position="293"/>
        <end position="304"/>
    </location>
</feature>
<dbReference type="InterPro" id="IPR036388">
    <property type="entry name" value="WH-like_DNA-bd_sf"/>
</dbReference>
<keyword evidence="9 15" id="KW-0863">Zinc-finger</keyword>
<evidence type="ECO:0000256" key="4">
    <source>
        <dbReference type="ARBA" id="ARBA00012483"/>
    </source>
</evidence>
<comment type="caution">
    <text evidence="18">The sequence shown here is derived from an EMBL/GenBank/DDBJ whole genome shotgun (WGS) entry which is preliminary data.</text>
</comment>
<dbReference type="CDD" id="cd16493">
    <property type="entry name" value="RING-CH-C4HC3_NSE1"/>
    <property type="match status" value="1"/>
</dbReference>
<protein>
    <recommendedName>
        <fullName evidence="5 15">Non-structural maintenance of chromosomes element 1 homolog</fullName>
        <ecNumber evidence="4 15">2.3.2.27</ecNumber>
    </recommendedName>
</protein>
<dbReference type="GO" id="GO:0000724">
    <property type="term" value="P:double-strand break repair via homologous recombination"/>
    <property type="evidence" value="ECO:0007669"/>
    <property type="project" value="TreeGrafter"/>
</dbReference>
<keyword evidence="12 15" id="KW-0233">DNA recombination</keyword>
<evidence type="ECO:0000256" key="13">
    <source>
        <dbReference type="ARBA" id="ARBA00023204"/>
    </source>
</evidence>
<evidence type="ECO:0000256" key="16">
    <source>
        <dbReference type="SAM" id="MobiDB-lite"/>
    </source>
</evidence>
<dbReference type="OMA" id="WPGDKFV"/>
<dbReference type="EC" id="2.3.2.27" evidence="4 15"/>
<dbReference type="Gene3D" id="3.30.40.10">
    <property type="entry name" value="Zinc/RING finger domain, C3HC4 (zinc finger)"/>
    <property type="match status" value="1"/>
</dbReference>
<evidence type="ECO:0000256" key="10">
    <source>
        <dbReference type="ARBA" id="ARBA00022786"/>
    </source>
</evidence>
<dbReference type="AlphaFoldDB" id="A0A164T9F4"/>
<keyword evidence="10 15" id="KW-0833">Ubl conjugation pathway</keyword>
<dbReference type="Gene3D" id="3.90.1150.220">
    <property type="match status" value="1"/>
</dbReference>
<keyword evidence="13 15" id="KW-0234">DNA repair</keyword>
<proteinExistence type="inferred from homology"/>